<protein>
    <recommendedName>
        <fullName evidence="2">Neocarzinostatin family protein</fullName>
    </recommendedName>
</protein>
<proteinExistence type="predicted"/>
<evidence type="ECO:0000313" key="1">
    <source>
        <dbReference type="EMBL" id="KGA13645.1"/>
    </source>
</evidence>
<organism evidence="1">
    <name type="scientific">freshwater metagenome</name>
    <dbReference type="NCBI Taxonomy" id="449393"/>
    <lineage>
        <taxon>unclassified sequences</taxon>
        <taxon>metagenomes</taxon>
        <taxon>ecological metagenomes</taxon>
    </lineage>
</organism>
<reference evidence="1" key="1">
    <citation type="submission" date="2014-06" db="EMBL/GenBank/DDBJ databases">
        <title>Key roles for freshwater Actinobacteria revealed by deep metagenomic sequencing.</title>
        <authorList>
            <person name="Ghai R."/>
            <person name="Mizuno C.M."/>
            <person name="Picazo A."/>
            <person name="Camacho A."/>
            <person name="Rodriguez-Valera F."/>
        </authorList>
    </citation>
    <scope>NUCLEOTIDE SEQUENCE</scope>
</reference>
<sequence>MLKKNVRTTALAIALGVAIPLLSAAPSHAETFVFASGPLTNLNPAGATIDGGFSKFPTGSGLYIQQCVEPVGTARPVTCSDTLQLWVTTTGEPGSVISTGRIQMKVAGSIIGKGVTVDCTVNKCGLFFRRDRTAGADTSEDKFLPISFAKGVAAPILPADEIVVTLNGKTLVRNVPSNLAYRAEAKIAATAKSGLAITLTSLTPECSYSDGLFTALKGAGQCALAFSTNGDSKTAPAGGNFPFILVAGDQSITGMAKALAKGKSKALPKETNFGSPVTYKSLSKNCKVTGTSIKASKSGNCRIQAAAPERTGMWKALKVTYTIPTK</sequence>
<dbReference type="Gene3D" id="2.60.40.230">
    <property type="entry name" value="Neocarzinostatin-like"/>
    <property type="match status" value="1"/>
</dbReference>
<dbReference type="AlphaFoldDB" id="A0A094PPG2"/>
<gene>
    <name evidence="1" type="ORF">GM51_19195</name>
</gene>
<name>A0A094PPG2_9ZZZZ</name>
<accession>A0A094PPG2</accession>
<dbReference type="EMBL" id="JNSL01000178">
    <property type="protein sequence ID" value="KGA13645.1"/>
    <property type="molecule type" value="Genomic_DNA"/>
</dbReference>
<evidence type="ECO:0008006" key="2">
    <source>
        <dbReference type="Google" id="ProtNLM"/>
    </source>
</evidence>
<comment type="caution">
    <text evidence="1">The sequence shown here is derived from an EMBL/GenBank/DDBJ whole genome shotgun (WGS) entry which is preliminary data.</text>
</comment>